<evidence type="ECO:0000256" key="1">
    <source>
        <dbReference type="SAM" id="Phobius"/>
    </source>
</evidence>
<keyword evidence="1" id="KW-0472">Membrane</keyword>
<keyword evidence="1" id="KW-0812">Transmembrane</keyword>
<name>A0A383AKW2_9ZZZZ</name>
<feature type="transmembrane region" description="Helical" evidence="1">
    <location>
        <begin position="106"/>
        <end position="125"/>
    </location>
</feature>
<proteinExistence type="predicted"/>
<protein>
    <submittedName>
        <fullName evidence="2">Uncharacterized protein</fullName>
    </submittedName>
</protein>
<feature type="transmembrane region" description="Helical" evidence="1">
    <location>
        <begin position="64"/>
        <end position="86"/>
    </location>
</feature>
<sequence>AGRLLILSSASLFRDGIIAQPGYGHGIFLTDLVRTFANPEQLLRLRVDRRDPGPLPALSLSGRLLARIAIVGIAPALLVFFGLVLLLRRGALSVGATAIRSLRPLAIILGLAAFLGFGGVGWLGAARLDFTEGRGHTPSPVIVSLLAAAGEQGLRVQLIQSPASELPPSLRQAGETAGRLFANAGITVERWHPEELERDGTMVVLQKLGLSTLDVERVRQDTVITTEVWSGLALSIGDGQTVIPRLDGSTV</sequence>
<gene>
    <name evidence="2" type="ORF">METZ01_LOCUS460689</name>
</gene>
<dbReference type="AlphaFoldDB" id="A0A383AKW2"/>
<keyword evidence="1" id="KW-1133">Transmembrane helix</keyword>
<evidence type="ECO:0000313" key="2">
    <source>
        <dbReference type="EMBL" id="SVE07835.1"/>
    </source>
</evidence>
<feature type="non-terminal residue" evidence="2">
    <location>
        <position position="251"/>
    </location>
</feature>
<organism evidence="2">
    <name type="scientific">marine metagenome</name>
    <dbReference type="NCBI Taxonomy" id="408172"/>
    <lineage>
        <taxon>unclassified sequences</taxon>
        <taxon>metagenomes</taxon>
        <taxon>ecological metagenomes</taxon>
    </lineage>
</organism>
<accession>A0A383AKW2</accession>
<feature type="non-terminal residue" evidence="2">
    <location>
        <position position="1"/>
    </location>
</feature>
<reference evidence="2" key="1">
    <citation type="submission" date="2018-05" db="EMBL/GenBank/DDBJ databases">
        <authorList>
            <person name="Lanie J.A."/>
            <person name="Ng W.-L."/>
            <person name="Kazmierczak K.M."/>
            <person name="Andrzejewski T.M."/>
            <person name="Davidsen T.M."/>
            <person name="Wayne K.J."/>
            <person name="Tettelin H."/>
            <person name="Glass J.I."/>
            <person name="Rusch D."/>
            <person name="Podicherti R."/>
            <person name="Tsui H.-C.T."/>
            <person name="Winkler M.E."/>
        </authorList>
    </citation>
    <scope>NUCLEOTIDE SEQUENCE</scope>
</reference>
<dbReference type="EMBL" id="UINC01192606">
    <property type="protein sequence ID" value="SVE07835.1"/>
    <property type="molecule type" value="Genomic_DNA"/>
</dbReference>